<dbReference type="InterPro" id="IPR009683">
    <property type="entry name" value="Extensin-like_C"/>
</dbReference>
<evidence type="ECO:0000259" key="2">
    <source>
        <dbReference type="Pfam" id="PF06904"/>
    </source>
</evidence>
<dbReference type="Pfam" id="PF06904">
    <property type="entry name" value="Extensin-like_C"/>
    <property type="match status" value="1"/>
</dbReference>
<organism evidence="3 4">
    <name type="scientific">Ruegeria sediminis</name>
    <dbReference type="NCBI Taxonomy" id="2583820"/>
    <lineage>
        <taxon>Bacteria</taxon>
        <taxon>Pseudomonadati</taxon>
        <taxon>Pseudomonadota</taxon>
        <taxon>Alphaproteobacteria</taxon>
        <taxon>Rhodobacterales</taxon>
        <taxon>Roseobacteraceae</taxon>
        <taxon>Ruegeria</taxon>
    </lineage>
</organism>
<accession>A0ABY2X607</accession>
<gene>
    <name evidence="3" type="ORF">FGK63_02250</name>
</gene>
<reference evidence="3 4" key="1">
    <citation type="submission" date="2019-05" db="EMBL/GenBank/DDBJ databases">
        <title>Ruegeria sp. nov., isolated from tidal flat.</title>
        <authorList>
            <person name="Kim W."/>
        </authorList>
    </citation>
    <scope>NUCLEOTIDE SEQUENCE [LARGE SCALE GENOMIC DNA]</scope>
    <source>
        <strain evidence="3 4">CAU 1488</strain>
    </source>
</reference>
<feature type="domain" description="Extensin-like C-terminal" evidence="2">
    <location>
        <begin position="132"/>
        <end position="284"/>
    </location>
</feature>
<proteinExistence type="predicted"/>
<feature type="chain" id="PRO_5047547354" evidence="1">
    <location>
        <begin position="24"/>
        <end position="284"/>
    </location>
</feature>
<protein>
    <submittedName>
        <fullName evidence="3">Extensin family protein</fullName>
    </submittedName>
</protein>
<dbReference type="Proteomes" id="UP001193035">
    <property type="component" value="Unassembled WGS sequence"/>
</dbReference>
<evidence type="ECO:0000313" key="4">
    <source>
        <dbReference type="Proteomes" id="UP001193035"/>
    </source>
</evidence>
<keyword evidence="4" id="KW-1185">Reference proteome</keyword>
<sequence>MRRGGMALLGALALVATAAAANAPDASLHPKSRTDAEDALVAAASAVAEDTAAVVEKVFSVRPEIRPESPQALLVATRPADLPGLAPDVSAFPFLRPESLEQKILFKRRLKKKGAVCGDIEIQGKEIGKVPGRGVCGIKDAVEITSISGVRLSQPSVMDCGTAQALNHWVERTVKPTFRRRGPVVELKVAAHYACRTRNNQKGARISEHGKGRAIDISAFTMMDGEVLTVLEGWKRDPARKLLRQVRKGACGPFGTVLGPGSDGHHQDHFHFDTARHRSGPVCR</sequence>
<feature type="signal peptide" evidence="1">
    <location>
        <begin position="1"/>
        <end position="23"/>
    </location>
</feature>
<name>A0ABY2X607_9RHOB</name>
<comment type="caution">
    <text evidence="3">The sequence shown here is derived from an EMBL/GenBank/DDBJ whole genome shotgun (WGS) entry which is preliminary data.</text>
</comment>
<keyword evidence="1" id="KW-0732">Signal</keyword>
<dbReference type="EMBL" id="VCPD01000001">
    <property type="protein sequence ID" value="TMV10375.1"/>
    <property type="molecule type" value="Genomic_DNA"/>
</dbReference>
<evidence type="ECO:0000256" key="1">
    <source>
        <dbReference type="SAM" id="SignalP"/>
    </source>
</evidence>
<evidence type="ECO:0000313" key="3">
    <source>
        <dbReference type="EMBL" id="TMV10375.1"/>
    </source>
</evidence>